<dbReference type="InParanoid" id="A0A1S0TSJ3"/>
<protein>
    <submittedName>
        <fullName evidence="1">Uncharacterized protein</fullName>
    </submittedName>
</protein>
<dbReference type="AlphaFoldDB" id="A0A1S0TSJ3"/>
<dbReference type="GeneID" id="9946812"/>
<name>A0A1S0TSJ3_LOALO</name>
<dbReference type="CTD" id="9946812"/>
<proteinExistence type="predicted"/>
<reference evidence="1" key="1">
    <citation type="submission" date="2012-04" db="EMBL/GenBank/DDBJ databases">
        <title>The Genome Sequence of Loa loa.</title>
        <authorList>
            <consortium name="The Broad Institute Genome Sequencing Platform"/>
            <consortium name="Broad Institute Genome Sequencing Center for Infectious Disease"/>
            <person name="Nutman T.B."/>
            <person name="Fink D.L."/>
            <person name="Russ C."/>
            <person name="Young S."/>
            <person name="Zeng Q."/>
            <person name="Gargeya S."/>
            <person name="Alvarado L."/>
            <person name="Berlin A."/>
            <person name="Chapman S.B."/>
            <person name="Chen Z."/>
            <person name="Freedman E."/>
            <person name="Gellesch M."/>
            <person name="Goldberg J."/>
            <person name="Griggs A."/>
            <person name="Gujja S."/>
            <person name="Heilman E.R."/>
            <person name="Heiman D."/>
            <person name="Howarth C."/>
            <person name="Mehta T."/>
            <person name="Neiman D."/>
            <person name="Pearson M."/>
            <person name="Roberts A."/>
            <person name="Saif S."/>
            <person name="Shea T."/>
            <person name="Shenoy N."/>
            <person name="Sisk P."/>
            <person name="Stolte C."/>
            <person name="Sykes S."/>
            <person name="White J."/>
            <person name="Yandava C."/>
            <person name="Haas B."/>
            <person name="Henn M.R."/>
            <person name="Nusbaum C."/>
            <person name="Birren B."/>
        </authorList>
    </citation>
    <scope>NUCLEOTIDE SEQUENCE [LARGE SCALE GENOMIC DNA]</scope>
</reference>
<evidence type="ECO:0000313" key="1">
    <source>
        <dbReference type="EMBL" id="EFO19120.1"/>
    </source>
</evidence>
<organism evidence="1">
    <name type="scientific">Loa loa</name>
    <name type="common">Eye worm</name>
    <name type="synonym">Filaria loa</name>
    <dbReference type="NCBI Taxonomy" id="7209"/>
    <lineage>
        <taxon>Eukaryota</taxon>
        <taxon>Metazoa</taxon>
        <taxon>Ecdysozoa</taxon>
        <taxon>Nematoda</taxon>
        <taxon>Chromadorea</taxon>
        <taxon>Rhabditida</taxon>
        <taxon>Spirurina</taxon>
        <taxon>Spiruromorpha</taxon>
        <taxon>Filarioidea</taxon>
        <taxon>Onchocercidae</taxon>
        <taxon>Loa</taxon>
    </lineage>
</organism>
<accession>A0A1S0TSJ3</accession>
<dbReference type="EMBL" id="JH712215">
    <property type="protein sequence ID" value="EFO19120.1"/>
    <property type="molecule type" value="Genomic_DNA"/>
</dbReference>
<sequence>MTTTYYTSLFFLSDHTPLKVNYDNTYLSFTIINSQKQTCRNPMNMDSKVWKKMTVAYDVFRKVKQICPTDHFMIYEPFSIAPQFVSFQLRSFLMFHLIAYPCKARSAYIQMISEKERYGFGCFARTITAKQQPGSKPKLFYSLESSHPTNTHQKSAHHLVSKSPQLSIGKLIK</sequence>
<dbReference type="KEGG" id="loa:LOAG_09374"/>
<dbReference type="RefSeq" id="XP_003144950.1">
    <property type="nucleotide sequence ID" value="XM_003144902.1"/>
</dbReference>
<gene>
    <name evidence="1" type="ORF">LOAG_09374</name>
</gene>